<comment type="caution">
    <text evidence="4">The sequence shown here is derived from an EMBL/GenBank/DDBJ whole genome shotgun (WGS) entry which is preliminary data.</text>
</comment>
<evidence type="ECO:0000256" key="1">
    <source>
        <dbReference type="SAM" id="SignalP"/>
    </source>
</evidence>
<dbReference type="Gene3D" id="2.60.40.2700">
    <property type="match status" value="1"/>
</dbReference>
<organism evidence="4 5">
    <name type="scientific">Microbacterium murale</name>
    <dbReference type="NCBI Taxonomy" id="1081040"/>
    <lineage>
        <taxon>Bacteria</taxon>
        <taxon>Bacillati</taxon>
        <taxon>Actinomycetota</taxon>
        <taxon>Actinomycetes</taxon>
        <taxon>Micrococcales</taxon>
        <taxon>Microbacteriaceae</taxon>
        <taxon>Microbacterium</taxon>
    </lineage>
</organism>
<dbReference type="Proteomes" id="UP001239085">
    <property type="component" value="Unassembled WGS sequence"/>
</dbReference>
<dbReference type="InterPro" id="IPR025142">
    <property type="entry name" value="DUF4073"/>
</dbReference>
<name>A0ABU0PAH0_9MICO</name>
<dbReference type="InterPro" id="IPR004843">
    <property type="entry name" value="Calcineurin-like_PHP"/>
</dbReference>
<dbReference type="SUPFAM" id="SSF56300">
    <property type="entry name" value="Metallo-dependent phosphatases"/>
    <property type="match status" value="1"/>
</dbReference>
<feature type="domain" description="DUF4073" evidence="3">
    <location>
        <begin position="557"/>
        <end position="637"/>
    </location>
</feature>
<evidence type="ECO:0000259" key="3">
    <source>
        <dbReference type="Pfam" id="PF13285"/>
    </source>
</evidence>
<keyword evidence="1" id="KW-0732">Signal</keyword>
<reference evidence="4 5" key="1">
    <citation type="submission" date="2023-07" db="EMBL/GenBank/DDBJ databases">
        <title>Comparative genomics of wheat-associated soil bacteria to identify genetic determinants of phenazine resistance.</title>
        <authorList>
            <person name="Mouncey N."/>
        </authorList>
    </citation>
    <scope>NUCLEOTIDE SEQUENCE [LARGE SCALE GENOMIC DNA]</scope>
    <source>
        <strain evidence="4 5">W2I7</strain>
    </source>
</reference>
<evidence type="ECO:0000313" key="4">
    <source>
        <dbReference type="EMBL" id="MDQ0644327.1"/>
    </source>
</evidence>
<protein>
    <submittedName>
        <fullName evidence="4">Phosphodiesterase</fullName>
    </submittedName>
</protein>
<accession>A0ABU0PAH0</accession>
<dbReference type="Pfam" id="PF00149">
    <property type="entry name" value="Metallophos"/>
    <property type="match status" value="1"/>
</dbReference>
<keyword evidence="5" id="KW-1185">Reference proteome</keyword>
<feature type="signal peptide" evidence="1">
    <location>
        <begin position="1"/>
        <end position="33"/>
    </location>
</feature>
<dbReference type="EMBL" id="JAUSXK010000001">
    <property type="protein sequence ID" value="MDQ0644327.1"/>
    <property type="molecule type" value="Genomic_DNA"/>
</dbReference>
<feature type="domain" description="Calcineurin-like phosphoesterase" evidence="2">
    <location>
        <begin position="357"/>
        <end position="554"/>
    </location>
</feature>
<evidence type="ECO:0000259" key="2">
    <source>
        <dbReference type="Pfam" id="PF00149"/>
    </source>
</evidence>
<dbReference type="RefSeq" id="WP_307361941.1">
    <property type="nucleotide sequence ID" value="NZ_JAUSXK010000001.1"/>
</dbReference>
<dbReference type="Gene3D" id="3.60.21.10">
    <property type="match status" value="1"/>
</dbReference>
<proteinExistence type="predicted"/>
<dbReference type="InterPro" id="IPR029052">
    <property type="entry name" value="Metallo-depent_PP-like"/>
</dbReference>
<evidence type="ECO:0000313" key="5">
    <source>
        <dbReference type="Proteomes" id="UP001239085"/>
    </source>
</evidence>
<gene>
    <name evidence="4" type="ORF">QFZ46_002487</name>
</gene>
<sequence length="736" mass="78832">MSSLHRSRPRLRRAIIAAATVGLIAIPSAPAIASDSFGLTVAPAATAQAGSTLTTESPDLVEGDAVELAWTTDAPHATNWVGVYPQGVTPGSTASTQWAYTAAESGTVSFSGLNAGVWDVYLLAQDGYDVLSGPVTVTIASDPDRPQPGDPDAAVEIDPIVTSNDTDEIIAREAFGAEGAEGWSVSFDDSMTGEGSDAYRGWQFTTRDEWTGEVDEMRKRFGRSQDTIVVADAQQFGDQPFDSTLTGSAVPVEGLGAVRLTFDSHYRGAAGQAGTVAVSFDGGEPTEILRLDSESVADDYDARQMNYAQDVTIEVPAGAENAVFSWNLSGDADARYWAIDSVTVHESLAAPTGDATRAWVMSDIQGHPQDLQHALNDYAELLPGADGMLMVGDIVNSGSDAEWTEIYDVMDATADIRPRQTIASMGNHERYAAGGFDSNRDRFLAFADRDRVWDEYVIEGPAGDLPVIVLGQEFAGPTDVAMSDAQVEFLEERLAHWTALDKQVAVMTHFPLGDTVSASWIPGYHGHHQMNDRLTSILGNYPNAIVFSGHTHYPAELGDWAVQRRTADGHPDGFWAVNTVAMHVEWDARGENTAGISEIVTRDINQGLTLEAYGDRVVVKAYDFAGDTWLREVVIPNPLVASETEAGIIAGTPEIVSTHHLGIKPGAKLTVEEGEWTEGTAFSYQWLADGEPIDGATTEGFHLTGAWKGHDITVQVTGTAEGLAPATVESEPIRID</sequence>
<dbReference type="Pfam" id="PF13285">
    <property type="entry name" value="DUF4073"/>
    <property type="match status" value="1"/>
</dbReference>
<feature type="chain" id="PRO_5047493481" evidence="1">
    <location>
        <begin position="34"/>
        <end position="736"/>
    </location>
</feature>